<accession>A0A291QSC3</accession>
<dbReference type="OrthoDB" id="179563at2"/>
<feature type="domain" description="Alpha-N-acetylglucosaminidase C-terminal" evidence="4">
    <location>
        <begin position="435"/>
        <end position="723"/>
    </location>
</feature>
<dbReference type="PANTHER" id="PTHR12872:SF1">
    <property type="entry name" value="ALPHA-N-ACETYLGLUCOSAMINIDASE"/>
    <property type="match status" value="1"/>
</dbReference>
<dbReference type="KEGG" id="cbae:COR50_06840"/>
<dbReference type="AlphaFoldDB" id="A0A291QSC3"/>
<dbReference type="GO" id="GO:0005975">
    <property type="term" value="P:carbohydrate metabolic process"/>
    <property type="evidence" value="ECO:0007669"/>
    <property type="project" value="UniProtKB-ARBA"/>
</dbReference>
<feature type="domain" description="Alpha-N-acetylglucosaminidase N-terminal" evidence="3">
    <location>
        <begin position="12"/>
        <end position="91"/>
    </location>
</feature>
<feature type="domain" description="Alpha-N-acetylglucosaminidase tim-barrel" evidence="2">
    <location>
        <begin position="106"/>
        <end position="426"/>
    </location>
</feature>
<evidence type="ECO:0000259" key="2">
    <source>
        <dbReference type="Pfam" id="PF05089"/>
    </source>
</evidence>
<evidence type="ECO:0000313" key="5">
    <source>
        <dbReference type="EMBL" id="ATL46919.1"/>
    </source>
</evidence>
<dbReference type="EMBL" id="CP023777">
    <property type="protein sequence ID" value="ATL46919.1"/>
    <property type="molecule type" value="Genomic_DNA"/>
</dbReference>
<proteinExistence type="predicted"/>
<dbReference type="InterPro" id="IPR024240">
    <property type="entry name" value="NAGLU_N"/>
</dbReference>
<dbReference type="Pfam" id="PF12972">
    <property type="entry name" value="NAGLU_C"/>
    <property type="match status" value="1"/>
</dbReference>
<dbReference type="PANTHER" id="PTHR12872">
    <property type="entry name" value="ALPHA-N-ACETYLGLUCOSAMINIDASE"/>
    <property type="match status" value="1"/>
</dbReference>
<dbReference type="GO" id="GO:0016787">
    <property type="term" value="F:hydrolase activity"/>
    <property type="evidence" value="ECO:0007669"/>
    <property type="project" value="UniProtKB-KW"/>
</dbReference>
<keyword evidence="6" id="KW-1185">Reference proteome</keyword>
<reference evidence="5 6" key="1">
    <citation type="submission" date="2017-10" db="EMBL/GenBank/DDBJ databases">
        <title>Paenichitinophaga pekingensis gen. nov., sp. nov., isolated from activated sludge.</title>
        <authorList>
            <person name="Jin D."/>
            <person name="Kong X."/>
            <person name="Deng Y."/>
            <person name="Bai Z."/>
        </authorList>
    </citation>
    <scope>NUCLEOTIDE SEQUENCE [LARGE SCALE GENOMIC DNA]</scope>
    <source>
        <strain evidence="5 6">13</strain>
    </source>
</reference>
<organism evidence="5 6">
    <name type="scientific">Chitinophaga caeni</name>
    <dbReference type="NCBI Taxonomy" id="2029983"/>
    <lineage>
        <taxon>Bacteria</taxon>
        <taxon>Pseudomonadati</taxon>
        <taxon>Bacteroidota</taxon>
        <taxon>Chitinophagia</taxon>
        <taxon>Chitinophagales</taxon>
        <taxon>Chitinophagaceae</taxon>
        <taxon>Chitinophaga</taxon>
    </lineage>
</organism>
<dbReference type="Pfam" id="PF05089">
    <property type="entry name" value="NAGLU"/>
    <property type="match status" value="1"/>
</dbReference>
<sequence length="741" mass="85312">MSSYAVKDLVRAAKGLISRIVPKQAGNFELAIISQENGKDVFEIESRDGKVILSGSNAVSIASALNWYLKYYCHCQLSWNGDNMRLPQTLPLVREKVRKNTVYDQRVYLNYCTFNYSSSWWDWERWEREIDWMAMNGINMPLAITGQEAVWQNTLKRFGMDDDEIRNFLVGPAYQAWQWMSNIENWAGPLPQSWIDRSIKLGQQILKRERELGMTPILQGFTGYVPIALKEHFPGADITIKPSWLKYFPPGTAQLDPLDPLFAELGKAFIEEQTKLFGTNHFYAGDPFHEGEPPKRYRGYLAKVGRALYDVTCSADPEAIIVMQSWSIREEVARAVPVDKLLVLDLNSTKWRKNQAFWGSKWVMGIIHNYGGNTAMAGALQRVLKQQSAGALRDKVYRNLTGIGIFPEAIEHNPVIYEAAAEMAWHSTTPDMKKWIMSYIHARYGLADPATQLAWKVLLRTFYTGKTSVESRRESTLTARPALKVYGSSMNGGLNNYKNYDFQDAWNAPKAMLQSSASLHDLATWRYDLVDMFRQCLADLGLPLHQSLSDAYIAGNKALFVDSFTVFLDLMDDLDELLATDVHFLLGKWLSDARKLGTTPAEKDLYEQNARWQLTVWGPYEADAVLFDYCNRQWSGLLKYFYKKRWDDYFNFLLLELDKPAEERYVETDAINHRFHRPANEANEFYRALSKWEYTWCAAGDSEKYITEPSGDCFETVTRLYAKWWPVAYEMYQQIALISTV</sequence>
<keyword evidence="1" id="KW-0378">Hydrolase</keyword>
<dbReference type="Gene3D" id="1.20.120.670">
    <property type="entry name" value="N-acetyl-b-d-glucoasminidase"/>
    <property type="match status" value="1"/>
</dbReference>
<dbReference type="InterPro" id="IPR024732">
    <property type="entry name" value="NAGLU_C"/>
</dbReference>
<dbReference type="RefSeq" id="WP_098193305.1">
    <property type="nucleotide sequence ID" value="NZ_CP023777.1"/>
</dbReference>
<dbReference type="Gene3D" id="3.30.379.10">
    <property type="entry name" value="Chitobiase/beta-hexosaminidase domain 2-like"/>
    <property type="match status" value="1"/>
</dbReference>
<evidence type="ECO:0000259" key="4">
    <source>
        <dbReference type="Pfam" id="PF12972"/>
    </source>
</evidence>
<name>A0A291QSC3_9BACT</name>
<gene>
    <name evidence="5" type="ORF">COR50_06840</name>
</gene>
<dbReference type="InterPro" id="IPR024733">
    <property type="entry name" value="NAGLU_tim-barrel"/>
</dbReference>
<evidence type="ECO:0000259" key="3">
    <source>
        <dbReference type="Pfam" id="PF12971"/>
    </source>
</evidence>
<evidence type="ECO:0000313" key="6">
    <source>
        <dbReference type="Proteomes" id="UP000220133"/>
    </source>
</evidence>
<dbReference type="Gene3D" id="3.20.20.80">
    <property type="entry name" value="Glycosidases"/>
    <property type="match status" value="1"/>
</dbReference>
<dbReference type="Pfam" id="PF12971">
    <property type="entry name" value="NAGLU_N"/>
    <property type="match status" value="1"/>
</dbReference>
<dbReference type="Proteomes" id="UP000220133">
    <property type="component" value="Chromosome"/>
</dbReference>
<dbReference type="InterPro" id="IPR029018">
    <property type="entry name" value="Hex-like_dom2"/>
</dbReference>
<protein>
    <submittedName>
        <fullName evidence="5">Alpha-N-acetylglucosaminidase</fullName>
    </submittedName>
</protein>
<dbReference type="InterPro" id="IPR007781">
    <property type="entry name" value="NAGLU"/>
</dbReference>
<evidence type="ECO:0000256" key="1">
    <source>
        <dbReference type="ARBA" id="ARBA00022801"/>
    </source>
</evidence>